<evidence type="ECO:0000256" key="1">
    <source>
        <dbReference type="SAM" id="Phobius"/>
    </source>
</evidence>
<evidence type="ECO:0000313" key="2">
    <source>
        <dbReference type="EMBL" id="MBC5786560.1"/>
    </source>
</evidence>
<evidence type="ECO:0000313" key="3">
    <source>
        <dbReference type="Proteomes" id="UP000649151"/>
    </source>
</evidence>
<gene>
    <name evidence="2" type="ORF">H8Z77_00775</name>
</gene>
<sequence>MLNNNDLSKEEGTINTKAMEVKAAQSKLELIGTTGSEANQNRARNTIPKANVTKTENVAPLAGLAVLVVAGAIVIEMKKIEFSYNNRFPMTLLIYEITDYDFITLSFSK</sequence>
<keyword evidence="1" id="KW-1133">Transmembrane helix</keyword>
<name>A0ABR7IN45_9CLOT</name>
<comment type="caution">
    <text evidence="2">The sequence shown here is derived from an EMBL/GenBank/DDBJ whole genome shotgun (WGS) entry which is preliminary data.</text>
</comment>
<dbReference type="RefSeq" id="WP_186995854.1">
    <property type="nucleotide sequence ID" value="NZ_JACOQK010000001.1"/>
</dbReference>
<protein>
    <submittedName>
        <fullName evidence="2">Uncharacterized protein</fullName>
    </submittedName>
</protein>
<accession>A0ABR7IN45</accession>
<keyword evidence="1" id="KW-0472">Membrane</keyword>
<dbReference type="EMBL" id="JACOQK010000001">
    <property type="protein sequence ID" value="MBC5786560.1"/>
    <property type="molecule type" value="Genomic_DNA"/>
</dbReference>
<keyword evidence="1" id="KW-0812">Transmembrane</keyword>
<proteinExistence type="predicted"/>
<dbReference type="Proteomes" id="UP000649151">
    <property type="component" value="Unassembled WGS sequence"/>
</dbReference>
<keyword evidence="3" id="KW-1185">Reference proteome</keyword>
<feature type="transmembrane region" description="Helical" evidence="1">
    <location>
        <begin position="58"/>
        <end position="77"/>
    </location>
</feature>
<organism evidence="2 3">
    <name type="scientific">Clostridium facile</name>
    <dbReference type="NCBI Taxonomy" id="2763035"/>
    <lineage>
        <taxon>Bacteria</taxon>
        <taxon>Bacillati</taxon>
        <taxon>Bacillota</taxon>
        <taxon>Clostridia</taxon>
        <taxon>Eubacteriales</taxon>
        <taxon>Clostridiaceae</taxon>
        <taxon>Clostridium</taxon>
    </lineage>
</organism>
<reference evidence="2 3" key="1">
    <citation type="submission" date="2020-08" db="EMBL/GenBank/DDBJ databases">
        <title>Genome public.</title>
        <authorList>
            <person name="Liu C."/>
            <person name="Sun Q."/>
        </authorList>
    </citation>
    <scope>NUCLEOTIDE SEQUENCE [LARGE SCALE GENOMIC DNA]</scope>
    <source>
        <strain evidence="2 3">NSJ-27</strain>
    </source>
</reference>